<dbReference type="EMBL" id="CAFBLD010000009">
    <property type="protein sequence ID" value="CAB4875676.1"/>
    <property type="molecule type" value="Genomic_DNA"/>
</dbReference>
<evidence type="ECO:0000313" key="7">
    <source>
        <dbReference type="EMBL" id="CAB4952667.1"/>
    </source>
</evidence>
<dbReference type="EMBL" id="CAFBQX010000005">
    <property type="protein sequence ID" value="CAB5073841.1"/>
    <property type="molecule type" value="Genomic_DNA"/>
</dbReference>
<dbReference type="AlphaFoldDB" id="A0A6J5ZQU2"/>
<organism evidence="1">
    <name type="scientific">freshwater metagenome</name>
    <dbReference type="NCBI Taxonomy" id="449393"/>
    <lineage>
        <taxon>unclassified sequences</taxon>
        <taxon>metagenomes</taxon>
        <taxon>ecological metagenomes</taxon>
    </lineage>
</organism>
<reference evidence="1" key="1">
    <citation type="submission" date="2020-05" db="EMBL/GenBank/DDBJ databases">
        <authorList>
            <person name="Chiriac C."/>
            <person name="Salcher M."/>
            <person name="Ghai R."/>
            <person name="Kavagutti S V."/>
        </authorList>
    </citation>
    <scope>NUCLEOTIDE SEQUENCE</scope>
</reference>
<evidence type="ECO:0000313" key="2">
    <source>
        <dbReference type="EMBL" id="CAB4699551.1"/>
    </source>
</evidence>
<proteinExistence type="predicted"/>
<dbReference type="EMBL" id="CAFBOC010000006">
    <property type="protein sequence ID" value="CAB4974845.1"/>
    <property type="molecule type" value="Genomic_DNA"/>
</dbReference>
<dbReference type="EMBL" id="CAEZZW010000008">
    <property type="protein sequence ID" value="CAB4787361.1"/>
    <property type="molecule type" value="Genomic_DNA"/>
</dbReference>
<dbReference type="EMBL" id="CAEZXO010000007">
    <property type="protein sequence ID" value="CAB4699551.1"/>
    <property type="molecule type" value="Genomic_DNA"/>
</dbReference>
<evidence type="ECO:0000313" key="1">
    <source>
        <dbReference type="EMBL" id="CAB4343399.1"/>
    </source>
</evidence>
<evidence type="ECO:0000313" key="8">
    <source>
        <dbReference type="EMBL" id="CAB4974845.1"/>
    </source>
</evidence>
<evidence type="ECO:0000313" key="5">
    <source>
        <dbReference type="EMBL" id="CAB4833083.1"/>
    </source>
</evidence>
<evidence type="ECO:0000313" key="9">
    <source>
        <dbReference type="EMBL" id="CAB5073841.1"/>
    </source>
</evidence>
<dbReference type="EMBL" id="CAFABH010000037">
    <property type="protein sequence ID" value="CAB4833083.1"/>
    <property type="molecule type" value="Genomic_DNA"/>
</dbReference>
<protein>
    <submittedName>
        <fullName evidence="1">Unannotated protein</fullName>
    </submittedName>
</protein>
<evidence type="ECO:0000313" key="4">
    <source>
        <dbReference type="EMBL" id="CAB4787361.1"/>
    </source>
</evidence>
<dbReference type="EMBL" id="CAFBNH010000008">
    <property type="protein sequence ID" value="CAB4952667.1"/>
    <property type="molecule type" value="Genomic_DNA"/>
</dbReference>
<evidence type="ECO:0000313" key="6">
    <source>
        <dbReference type="EMBL" id="CAB4875676.1"/>
    </source>
</evidence>
<evidence type="ECO:0000313" key="3">
    <source>
        <dbReference type="EMBL" id="CAB4733590.1"/>
    </source>
</evidence>
<accession>A0A6J5ZQU2</accession>
<gene>
    <name evidence="2" type="ORF">UFOPK2510_01234</name>
    <name evidence="3" type="ORF">UFOPK2718_01430</name>
    <name evidence="4" type="ORF">UFOPK2936_01386</name>
    <name evidence="5" type="ORF">UFOPK3174_01431</name>
    <name evidence="6" type="ORF">UFOPK3328_01339</name>
    <name evidence="7" type="ORF">UFOPK3779_01325</name>
    <name evidence="8" type="ORF">UFOPK3913_00736</name>
    <name evidence="1" type="ORF">UFOPK4107_01253</name>
    <name evidence="9" type="ORF">UFOPK4403_01000</name>
</gene>
<dbReference type="EMBL" id="CAESAE010000007">
    <property type="protein sequence ID" value="CAB4343399.1"/>
    <property type="molecule type" value="Genomic_DNA"/>
</dbReference>
<name>A0A6J5ZQU2_9ZZZZ</name>
<dbReference type="EMBL" id="CAEZYM010000019">
    <property type="protein sequence ID" value="CAB4733590.1"/>
    <property type="molecule type" value="Genomic_DNA"/>
</dbReference>
<sequence>MRVNLPNLLLVDPRAYSKNIPSIVLSGPRYMLACLRGANFTFDIYSKNAIDSVFNGVKLVEGDMTSSVILSGTTEQVSALLNSNNGTRLTGIRGPVGGFYAVYNFVAMNMPSLDPEFCSQGSGANTRAIYLRPLGLGMALIKNGVKLRP</sequence>